<sequence>MVTDIDEFTGDTAFMLEQHRMMNDIMVQMHESLHVSDDDDRLLLELTSNPHVMEEQVKPKKDDLPTTSASIYGNESVYEGKPITKTEVIDVLDRTVHGIRYNGGPDLAHREYLELTDSDNFPNDIDGNKKMASSEKKDDGNAE</sequence>
<dbReference type="Proteomes" id="UP000494206">
    <property type="component" value="Unassembled WGS sequence"/>
</dbReference>
<gene>
    <name evidence="2" type="ORF">CBOVIS_LOCUS11887</name>
</gene>
<organism evidence="2 3">
    <name type="scientific">Caenorhabditis bovis</name>
    <dbReference type="NCBI Taxonomy" id="2654633"/>
    <lineage>
        <taxon>Eukaryota</taxon>
        <taxon>Metazoa</taxon>
        <taxon>Ecdysozoa</taxon>
        <taxon>Nematoda</taxon>
        <taxon>Chromadorea</taxon>
        <taxon>Rhabditida</taxon>
        <taxon>Rhabditina</taxon>
        <taxon>Rhabditomorpha</taxon>
        <taxon>Rhabditoidea</taxon>
        <taxon>Rhabditidae</taxon>
        <taxon>Peloderinae</taxon>
        <taxon>Caenorhabditis</taxon>
    </lineage>
</organism>
<evidence type="ECO:0000313" key="3">
    <source>
        <dbReference type="Proteomes" id="UP000494206"/>
    </source>
</evidence>
<accession>A0A8S1F8V5</accession>
<feature type="compositionally biased region" description="Basic and acidic residues" evidence="1">
    <location>
        <begin position="126"/>
        <end position="143"/>
    </location>
</feature>
<evidence type="ECO:0000313" key="2">
    <source>
        <dbReference type="EMBL" id="CAB3410349.1"/>
    </source>
</evidence>
<evidence type="ECO:0000256" key="1">
    <source>
        <dbReference type="SAM" id="MobiDB-lite"/>
    </source>
</evidence>
<comment type="caution">
    <text evidence="2">The sequence shown here is derived from an EMBL/GenBank/DDBJ whole genome shotgun (WGS) entry which is preliminary data.</text>
</comment>
<reference evidence="2 3" key="1">
    <citation type="submission" date="2020-04" db="EMBL/GenBank/DDBJ databases">
        <authorList>
            <person name="Laetsch R D."/>
            <person name="Stevens L."/>
            <person name="Kumar S."/>
            <person name="Blaxter L. M."/>
        </authorList>
    </citation>
    <scope>NUCLEOTIDE SEQUENCE [LARGE SCALE GENOMIC DNA]</scope>
</reference>
<dbReference type="AlphaFoldDB" id="A0A8S1F8V5"/>
<keyword evidence="3" id="KW-1185">Reference proteome</keyword>
<name>A0A8S1F8V5_9PELO</name>
<dbReference type="EMBL" id="CADEPM010000010">
    <property type="protein sequence ID" value="CAB3410349.1"/>
    <property type="molecule type" value="Genomic_DNA"/>
</dbReference>
<proteinExistence type="predicted"/>
<feature type="region of interest" description="Disordered" evidence="1">
    <location>
        <begin position="118"/>
        <end position="143"/>
    </location>
</feature>
<protein>
    <submittedName>
        <fullName evidence="2">Uncharacterized protein</fullName>
    </submittedName>
</protein>